<dbReference type="Proteomes" id="UP001274896">
    <property type="component" value="Unassembled WGS sequence"/>
</dbReference>
<name>A0AAE0R5G0_9TELE</name>
<keyword evidence="3" id="KW-1185">Reference proteome</keyword>
<protein>
    <recommendedName>
        <fullName evidence="1">Reverse transcriptase/retrotransposon-derived protein RNase H-like domain-containing protein</fullName>
    </recommendedName>
</protein>
<dbReference type="EMBL" id="JAUCMX010000005">
    <property type="protein sequence ID" value="KAK3545141.1"/>
    <property type="molecule type" value="Genomic_DNA"/>
</dbReference>
<comment type="caution">
    <text evidence="2">The sequence shown here is derived from an EMBL/GenBank/DDBJ whole genome shotgun (WGS) entry which is preliminary data.</text>
</comment>
<dbReference type="PANTHER" id="PTHR34072">
    <property type="entry name" value="ENZYMATIC POLYPROTEIN-RELATED"/>
    <property type="match status" value="1"/>
</dbReference>
<evidence type="ECO:0000313" key="2">
    <source>
        <dbReference type="EMBL" id="KAK3545141.1"/>
    </source>
</evidence>
<dbReference type="FunFam" id="3.30.70.270:FF:000020">
    <property type="entry name" value="Transposon Tf2-6 polyprotein-like Protein"/>
    <property type="match status" value="1"/>
</dbReference>
<organism evidence="2 3">
    <name type="scientific">Hemibagrus guttatus</name>
    <dbReference type="NCBI Taxonomy" id="175788"/>
    <lineage>
        <taxon>Eukaryota</taxon>
        <taxon>Metazoa</taxon>
        <taxon>Chordata</taxon>
        <taxon>Craniata</taxon>
        <taxon>Vertebrata</taxon>
        <taxon>Euteleostomi</taxon>
        <taxon>Actinopterygii</taxon>
        <taxon>Neopterygii</taxon>
        <taxon>Teleostei</taxon>
        <taxon>Ostariophysi</taxon>
        <taxon>Siluriformes</taxon>
        <taxon>Bagridae</taxon>
        <taxon>Hemibagrus</taxon>
    </lineage>
</organism>
<gene>
    <name evidence="2" type="ORF">QTP70_001467</name>
</gene>
<reference evidence="2" key="1">
    <citation type="submission" date="2023-06" db="EMBL/GenBank/DDBJ databases">
        <title>Male Hemibagrus guttatus genome.</title>
        <authorList>
            <person name="Bian C."/>
        </authorList>
    </citation>
    <scope>NUCLEOTIDE SEQUENCE</scope>
    <source>
        <strain evidence="2">Male_cb2023</strain>
        <tissue evidence="2">Muscle</tissue>
    </source>
</reference>
<accession>A0AAE0R5G0</accession>
<proteinExistence type="predicted"/>
<dbReference type="SUPFAM" id="SSF56672">
    <property type="entry name" value="DNA/RNA polymerases"/>
    <property type="match status" value="1"/>
</dbReference>
<dbReference type="AlphaFoldDB" id="A0AAE0R5G0"/>
<dbReference type="Pfam" id="PF17919">
    <property type="entry name" value="RT_RNaseH_2"/>
    <property type="match status" value="1"/>
</dbReference>
<sequence length="153" mass="16935">MDEKKVTAVRDWPTPTTVKELQRFLGFANFYRRFIRGYSSVTSPLTNLLRNKPKTLVWTLAALHAFQTLKQAFTTAPLLVHPDPALPFIVEVDASTTGVGAVLSQQQGNPQKLHPCAFFSRKLNPAEVNYDIGNGCAGESAAQLLGQLFHRIP</sequence>
<dbReference type="InterPro" id="IPR043128">
    <property type="entry name" value="Rev_trsase/Diguanyl_cyclase"/>
</dbReference>
<dbReference type="Gene3D" id="3.30.70.270">
    <property type="match status" value="1"/>
</dbReference>
<evidence type="ECO:0000259" key="1">
    <source>
        <dbReference type="Pfam" id="PF17919"/>
    </source>
</evidence>
<dbReference type="InterPro" id="IPR041577">
    <property type="entry name" value="RT_RNaseH_2"/>
</dbReference>
<evidence type="ECO:0000313" key="3">
    <source>
        <dbReference type="Proteomes" id="UP001274896"/>
    </source>
</evidence>
<feature type="domain" description="Reverse transcriptase/retrotransposon-derived protein RNase H-like" evidence="1">
    <location>
        <begin position="58"/>
        <end position="132"/>
    </location>
</feature>
<dbReference type="PANTHER" id="PTHR34072:SF52">
    <property type="entry name" value="RIBONUCLEASE H"/>
    <property type="match status" value="1"/>
</dbReference>
<dbReference type="InterPro" id="IPR043502">
    <property type="entry name" value="DNA/RNA_pol_sf"/>
</dbReference>